<dbReference type="Pfam" id="PF11390">
    <property type="entry name" value="FdsD"/>
    <property type="match status" value="1"/>
</dbReference>
<dbReference type="InterPro" id="IPR021074">
    <property type="entry name" value="Formate_DH_dsu"/>
</dbReference>
<proteinExistence type="predicted"/>
<dbReference type="AlphaFoldDB" id="A0A1C6S6W9"/>
<reference evidence="2" key="1">
    <citation type="submission" date="2016-06" db="EMBL/GenBank/DDBJ databases">
        <authorList>
            <person name="Varghese N."/>
        </authorList>
    </citation>
    <scope>NUCLEOTIDE SEQUENCE [LARGE SCALE GENOMIC DNA]</scope>
    <source>
        <strain evidence="2">DSM 46123</strain>
    </source>
</reference>
<sequence>MSAITTPPHVRMANDISRQFQHRPQEEAVAAVADHIRRFWAPGLRAALLVYIEQGGDRLDPLAVAAAARLPERA</sequence>
<organism evidence="1 2">
    <name type="scientific">Micromonospora inyonensis</name>
    <dbReference type="NCBI Taxonomy" id="47866"/>
    <lineage>
        <taxon>Bacteria</taxon>
        <taxon>Bacillati</taxon>
        <taxon>Actinomycetota</taxon>
        <taxon>Actinomycetes</taxon>
        <taxon>Micromonosporales</taxon>
        <taxon>Micromonosporaceae</taxon>
        <taxon>Micromonospora</taxon>
    </lineage>
</organism>
<evidence type="ECO:0000313" key="1">
    <source>
        <dbReference type="EMBL" id="SCL25025.1"/>
    </source>
</evidence>
<name>A0A1C6S6W9_9ACTN</name>
<protein>
    <submittedName>
        <fullName evidence="1">Formate dehydrogenase subunit delta</fullName>
    </submittedName>
</protein>
<accession>A0A1C6S6W9</accession>
<dbReference type="STRING" id="47866.GA0074694_4107"/>
<dbReference type="EMBL" id="FMHU01000002">
    <property type="protein sequence ID" value="SCL25025.1"/>
    <property type="molecule type" value="Genomic_DNA"/>
</dbReference>
<dbReference type="Proteomes" id="UP000198906">
    <property type="component" value="Unassembled WGS sequence"/>
</dbReference>
<evidence type="ECO:0000313" key="2">
    <source>
        <dbReference type="Proteomes" id="UP000198906"/>
    </source>
</evidence>
<gene>
    <name evidence="1" type="ORF">GA0074694_4107</name>
</gene>
<dbReference type="RefSeq" id="WP_091460665.1">
    <property type="nucleotide sequence ID" value="NZ_FMHU01000002.1"/>
</dbReference>
<keyword evidence="2" id="KW-1185">Reference proteome</keyword>